<evidence type="ECO:0000313" key="4">
    <source>
        <dbReference type="Proteomes" id="UP000226079"/>
    </source>
</evidence>
<feature type="transmembrane region" description="Helical" evidence="2">
    <location>
        <begin position="39"/>
        <end position="62"/>
    </location>
</feature>
<reference evidence="3 4" key="1">
    <citation type="submission" date="2017-10" db="EMBL/GenBank/DDBJ databases">
        <title>Sequencing the genomes of 1000 actinobacteria strains.</title>
        <authorList>
            <person name="Klenk H.-P."/>
        </authorList>
    </citation>
    <scope>NUCLEOTIDE SEQUENCE [LARGE SCALE GENOMIC DNA]</scope>
    <source>
        <strain evidence="3 4">DSM 15597</strain>
    </source>
</reference>
<accession>A0A2A9CQ48</accession>
<evidence type="ECO:0000256" key="1">
    <source>
        <dbReference type="SAM" id="MobiDB-lite"/>
    </source>
</evidence>
<keyword evidence="2" id="KW-0812">Transmembrane</keyword>
<feature type="region of interest" description="Disordered" evidence="1">
    <location>
        <begin position="144"/>
        <end position="191"/>
    </location>
</feature>
<dbReference type="AlphaFoldDB" id="A0A2A9CQ48"/>
<gene>
    <name evidence="3" type="ORF">ATK74_0800</name>
</gene>
<comment type="caution">
    <text evidence="3">The sequence shown here is derived from an EMBL/GenBank/DDBJ whole genome shotgun (WGS) entry which is preliminary data.</text>
</comment>
<proteinExistence type="predicted"/>
<sequence>MSRLFTVAFWRLVAGALARTAIAALVPAFPALLADPAGVWRTTALTVGFTVVGALASAFAGLPTTDGGPWWSVALQRGVRQFGQYVAAATASGVLLSDFDWPTILIAAVGSAGSTIFLAALALAPSLSDPAVVELAGKRYTGVLPVPEDDDVEDVTPDAAADVPDEPFPDPGPDVPESTDDETAVEADAAD</sequence>
<dbReference type="RefSeq" id="WP_143483556.1">
    <property type="nucleotide sequence ID" value="NZ_PDJC01000001.1"/>
</dbReference>
<protein>
    <recommendedName>
        <fullName evidence="5">Phage r1t holin</fullName>
    </recommendedName>
</protein>
<organism evidence="3 4">
    <name type="scientific">Propionicimonas paludicola</name>
    <dbReference type="NCBI Taxonomy" id="185243"/>
    <lineage>
        <taxon>Bacteria</taxon>
        <taxon>Bacillati</taxon>
        <taxon>Actinomycetota</taxon>
        <taxon>Actinomycetes</taxon>
        <taxon>Propionibacteriales</taxon>
        <taxon>Nocardioidaceae</taxon>
        <taxon>Propionicimonas</taxon>
    </lineage>
</organism>
<evidence type="ECO:0008006" key="5">
    <source>
        <dbReference type="Google" id="ProtNLM"/>
    </source>
</evidence>
<name>A0A2A9CQ48_9ACTN</name>
<dbReference type="EMBL" id="PDJC01000001">
    <property type="protein sequence ID" value="PFG16266.1"/>
    <property type="molecule type" value="Genomic_DNA"/>
</dbReference>
<keyword evidence="2" id="KW-0472">Membrane</keyword>
<evidence type="ECO:0000256" key="2">
    <source>
        <dbReference type="SAM" id="Phobius"/>
    </source>
</evidence>
<dbReference type="Proteomes" id="UP000226079">
    <property type="component" value="Unassembled WGS sequence"/>
</dbReference>
<keyword evidence="4" id="KW-1185">Reference proteome</keyword>
<keyword evidence="2" id="KW-1133">Transmembrane helix</keyword>
<evidence type="ECO:0000313" key="3">
    <source>
        <dbReference type="EMBL" id="PFG16266.1"/>
    </source>
</evidence>
<feature type="compositionally biased region" description="Acidic residues" evidence="1">
    <location>
        <begin position="147"/>
        <end position="156"/>
    </location>
</feature>
<feature type="compositionally biased region" description="Acidic residues" evidence="1">
    <location>
        <begin position="177"/>
        <end position="191"/>
    </location>
</feature>